<dbReference type="Gene3D" id="3.30.450.20">
    <property type="entry name" value="PAS domain"/>
    <property type="match status" value="1"/>
</dbReference>
<dbReference type="PANTHER" id="PTHR44757:SF2">
    <property type="entry name" value="BIOFILM ARCHITECTURE MAINTENANCE PROTEIN MBAA"/>
    <property type="match status" value="1"/>
</dbReference>
<feature type="domain" description="GGDEF" evidence="4">
    <location>
        <begin position="272"/>
        <end position="408"/>
    </location>
</feature>
<feature type="domain" description="EAL" evidence="3">
    <location>
        <begin position="417"/>
        <end position="670"/>
    </location>
</feature>
<dbReference type="CDD" id="cd01949">
    <property type="entry name" value="GGDEF"/>
    <property type="match status" value="1"/>
</dbReference>
<dbReference type="FunFam" id="3.20.20.450:FF:000001">
    <property type="entry name" value="Cyclic di-GMP phosphodiesterase yahA"/>
    <property type="match status" value="1"/>
</dbReference>
<dbReference type="InterPro" id="IPR043128">
    <property type="entry name" value="Rev_trsase/Diguanyl_cyclase"/>
</dbReference>
<dbReference type="SMART" id="SM00267">
    <property type="entry name" value="GGDEF"/>
    <property type="match status" value="1"/>
</dbReference>
<dbReference type="EMBL" id="CP034464">
    <property type="protein sequence ID" value="AZP13918.1"/>
    <property type="molecule type" value="Genomic_DNA"/>
</dbReference>
<name>A0A3Q9BU21_9BURK</name>
<dbReference type="InterPro" id="IPR035965">
    <property type="entry name" value="PAS-like_dom_sf"/>
</dbReference>
<dbReference type="Proteomes" id="UP000275663">
    <property type="component" value="Chromosome"/>
</dbReference>
<dbReference type="InterPro" id="IPR001610">
    <property type="entry name" value="PAC"/>
</dbReference>
<dbReference type="InterPro" id="IPR001633">
    <property type="entry name" value="EAL_dom"/>
</dbReference>
<dbReference type="SUPFAM" id="SSF55785">
    <property type="entry name" value="PYP-like sensor domain (PAS domain)"/>
    <property type="match status" value="1"/>
</dbReference>
<dbReference type="SMART" id="SM00086">
    <property type="entry name" value="PAC"/>
    <property type="match status" value="1"/>
</dbReference>
<dbReference type="OrthoDB" id="9813903at2"/>
<dbReference type="InterPro" id="IPR000700">
    <property type="entry name" value="PAS-assoc_C"/>
</dbReference>
<sequence>MILSSDMPNISLGVALSEAIFGLQTPELELELDRIVKLIFGHSYVSFVPQEIDKQQSLRNSSVCASAENYYVLSGKKGAYSEADIATLGVLTQLTARLFAAKLQLDDRYHRSSQAQLMQAQILDQIHESVITMDLAGFVLSWNKGAERLFGYTAAEATGQNILFLYDDEDDECERFPASDVFLESGGREMEVRRRKKNGDIFWASLSLSTLRGQDGAAIGMIGYLRDITGRKQAEDKINYLAYYDLLTALPNRTHFKKLVDKALQQSQRKGAHSSILFVDLNRFKLINDTLGHQIGDLLLTQVAQRFIGVLRENDVVARLGSDEFGIALIDVSQDFHAALVSQKILSCLDLPFHVSGHELRVAASIGISVYPQDGVDATQLLQKADIAMFKAKRIDSNASGSYVFYDNEMDQHIAGRLYLESGMLRALHLNEFFLLYQPKIEIASGRIIAAEALIRWAHPTKGTISPLEFIPIAEETGLILQIDSWVLDTACAQARLWQDAGITPFRIAVNVSAREFSADLPDRITQALQAHEISAAWLELEITESMLMRNTESVIKIMGQITALGVSLSLDDFGTGYSSLSYLKRFPIETLKIDRSFIRGIPEDQDDCAIAGAIISMAKQLKHKVIAEGVENHQQLNFLKKVGCDEIQGYLFSHPVDADEFKQLLSRDFRVRFE</sequence>
<dbReference type="NCBIfam" id="TIGR00254">
    <property type="entry name" value="GGDEF"/>
    <property type="match status" value="1"/>
</dbReference>
<evidence type="ECO:0000313" key="5">
    <source>
        <dbReference type="EMBL" id="AZP13918.1"/>
    </source>
</evidence>
<dbReference type="AlphaFoldDB" id="A0A3Q9BU21"/>
<dbReference type="SUPFAM" id="SSF141868">
    <property type="entry name" value="EAL domain-like"/>
    <property type="match status" value="1"/>
</dbReference>
<feature type="domain" description="PAC" evidence="2">
    <location>
        <begin position="188"/>
        <end position="240"/>
    </location>
</feature>
<dbReference type="Pfam" id="PF00563">
    <property type="entry name" value="EAL"/>
    <property type="match status" value="1"/>
</dbReference>
<gene>
    <name evidence="5" type="ORF">EJN92_19110</name>
</gene>
<dbReference type="SMART" id="SM00091">
    <property type="entry name" value="PAS"/>
    <property type="match status" value="1"/>
</dbReference>
<evidence type="ECO:0000259" key="4">
    <source>
        <dbReference type="PROSITE" id="PS50887"/>
    </source>
</evidence>
<dbReference type="KEGG" id="upv:EJN92_19110"/>
<accession>A0A3Q9BU21</accession>
<dbReference type="PANTHER" id="PTHR44757">
    <property type="entry name" value="DIGUANYLATE CYCLASE DGCP"/>
    <property type="match status" value="1"/>
</dbReference>
<dbReference type="CDD" id="cd01948">
    <property type="entry name" value="EAL"/>
    <property type="match status" value="1"/>
</dbReference>
<dbReference type="NCBIfam" id="TIGR00229">
    <property type="entry name" value="sensory_box"/>
    <property type="match status" value="1"/>
</dbReference>
<dbReference type="InterPro" id="IPR029787">
    <property type="entry name" value="Nucleotide_cyclase"/>
</dbReference>
<evidence type="ECO:0000259" key="2">
    <source>
        <dbReference type="PROSITE" id="PS50113"/>
    </source>
</evidence>
<dbReference type="RefSeq" id="WP_126129287.1">
    <property type="nucleotide sequence ID" value="NZ_CP034464.1"/>
</dbReference>
<evidence type="ECO:0000259" key="1">
    <source>
        <dbReference type="PROSITE" id="PS50112"/>
    </source>
</evidence>
<dbReference type="PROSITE" id="PS50887">
    <property type="entry name" value="GGDEF"/>
    <property type="match status" value="1"/>
</dbReference>
<dbReference type="PROSITE" id="PS50112">
    <property type="entry name" value="PAS"/>
    <property type="match status" value="1"/>
</dbReference>
<dbReference type="Gene3D" id="3.30.70.270">
    <property type="match status" value="1"/>
</dbReference>
<keyword evidence="6" id="KW-1185">Reference proteome</keyword>
<dbReference type="InterPro" id="IPR000014">
    <property type="entry name" value="PAS"/>
</dbReference>
<proteinExistence type="predicted"/>
<dbReference type="InterPro" id="IPR035919">
    <property type="entry name" value="EAL_sf"/>
</dbReference>
<evidence type="ECO:0000259" key="3">
    <source>
        <dbReference type="PROSITE" id="PS50883"/>
    </source>
</evidence>
<reference evidence="5 6" key="1">
    <citation type="journal article" date="2011" name="Int. J. Syst. Evol. Microbiol.">
        <title>Description of Undibacterium oligocarboniphilum sp. nov., isolated from purified water, and Undibacterium pigrum strain CCUG 49012 as the type strain of Undibacterium parvum sp. nov., and emended descriptions of the genus Undibacterium and the species Undibacterium pigrum.</title>
        <authorList>
            <person name="Eder W."/>
            <person name="Wanner G."/>
            <person name="Ludwig W."/>
            <person name="Busse H.J."/>
            <person name="Ziemke-Kageler F."/>
            <person name="Lang E."/>
        </authorList>
    </citation>
    <scope>NUCLEOTIDE SEQUENCE [LARGE SCALE GENOMIC DNA]</scope>
    <source>
        <strain evidence="5 6">DSM 23061</strain>
    </source>
</reference>
<feature type="domain" description="PAS" evidence="1">
    <location>
        <begin position="115"/>
        <end position="172"/>
    </location>
</feature>
<protein>
    <submittedName>
        <fullName evidence="5">EAL domain-containing protein</fullName>
    </submittedName>
</protein>
<dbReference type="Gene3D" id="3.20.20.450">
    <property type="entry name" value="EAL domain"/>
    <property type="match status" value="1"/>
</dbReference>
<dbReference type="PROSITE" id="PS50883">
    <property type="entry name" value="EAL"/>
    <property type="match status" value="1"/>
</dbReference>
<dbReference type="Pfam" id="PF13426">
    <property type="entry name" value="PAS_9"/>
    <property type="match status" value="1"/>
</dbReference>
<dbReference type="SUPFAM" id="SSF55073">
    <property type="entry name" value="Nucleotide cyclase"/>
    <property type="match status" value="1"/>
</dbReference>
<dbReference type="CDD" id="cd00130">
    <property type="entry name" value="PAS"/>
    <property type="match status" value="1"/>
</dbReference>
<dbReference type="InterPro" id="IPR000160">
    <property type="entry name" value="GGDEF_dom"/>
</dbReference>
<dbReference type="SMART" id="SM00052">
    <property type="entry name" value="EAL"/>
    <property type="match status" value="1"/>
</dbReference>
<organism evidence="5 6">
    <name type="scientific">Undibacterium parvum</name>
    <dbReference type="NCBI Taxonomy" id="401471"/>
    <lineage>
        <taxon>Bacteria</taxon>
        <taxon>Pseudomonadati</taxon>
        <taxon>Pseudomonadota</taxon>
        <taxon>Betaproteobacteria</taxon>
        <taxon>Burkholderiales</taxon>
        <taxon>Oxalobacteraceae</taxon>
        <taxon>Undibacterium</taxon>
    </lineage>
</organism>
<dbReference type="Pfam" id="PF00990">
    <property type="entry name" value="GGDEF"/>
    <property type="match status" value="1"/>
</dbReference>
<dbReference type="PROSITE" id="PS50113">
    <property type="entry name" value="PAC"/>
    <property type="match status" value="1"/>
</dbReference>
<dbReference type="InterPro" id="IPR052155">
    <property type="entry name" value="Biofilm_reg_signaling"/>
</dbReference>
<evidence type="ECO:0000313" key="6">
    <source>
        <dbReference type="Proteomes" id="UP000275663"/>
    </source>
</evidence>